<reference evidence="2" key="1">
    <citation type="submission" date="2023-06" db="EMBL/GenBank/DDBJ databases">
        <title>Draft genome of Marssonina rosae.</title>
        <authorList>
            <person name="Cheng Q."/>
        </authorList>
    </citation>
    <scope>NUCLEOTIDE SEQUENCE</scope>
    <source>
        <strain evidence="2">R4</strain>
    </source>
</reference>
<keyword evidence="3" id="KW-1185">Reference proteome</keyword>
<feature type="region of interest" description="Disordered" evidence="1">
    <location>
        <begin position="1"/>
        <end position="55"/>
    </location>
</feature>
<dbReference type="AlphaFoldDB" id="A0AAD9WEF2"/>
<evidence type="ECO:0008006" key="4">
    <source>
        <dbReference type="Google" id="ProtNLM"/>
    </source>
</evidence>
<proteinExistence type="predicted"/>
<feature type="region of interest" description="Disordered" evidence="1">
    <location>
        <begin position="280"/>
        <end position="302"/>
    </location>
</feature>
<feature type="region of interest" description="Disordered" evidence="1">
    <location>
        <begin position="155"/>
        <end position="220"/>
    </location>
</feature>
<organism evidence="2 3">
    <name type="scientific">Diplocarpon rosae</name>
    <dbReference type="NCBI Taxonomy" id="946125"/>
    <lineage>
        <taxon>Eukaryota</taxon>
        <taxon>Fungi</taxon>
        <taxon>Dikarya</taxon>
        <taxon>Ascomycota</taxon>
        <taxon>Pezizomycotina</taxon>
        <taxon>Leotiomycetes</taxon>
        <taxon>Helotiales</taxon>
        <taxon>Drepanopezizaceae</taxon>
        <taxon>Diplocarpon</taxon>
    </lineage>
</organism>
<sequence length="624" mass="69971">MTSKKRSAQEMHSPIQSPREPGGYPQDVYDAYDRDLRGAGLRGGEGPAVDPDLSADGIQAQPYQQIDRIGRIWQKAIDGIYYQVAGPILNPKQEELFKDQLQAEWLEEKQARQQSLLALQSLVEDHGRFKRVKKSVTTPQAHQPLLQSTLLPASQPTLHSSQQPPTQTSQQAPSQIESQPAGLPLPQSFQQSTASNAQQVSRQQTPAVQQPPNQYSQEQDRELAEILRAAHTKIVETSQRSAAQQPAGQLPHMPLPADLNATAQQCSYAAPNEQVQNQGVSGQGAIRKGESGKGANGPFADAKLPGGKVEDQDSQANIDPALKAPLPNGIEVKCVSCSYSLYLHWLTRIRPGLGSRAYHKAEEALKKSAQIGVAKRVSASAKCAIEMHARAKPVDPDHDPRRNICLSMHLVNPADEHHTIALDWDLAFFHSPVIARHFSHDAPSADYRIAATIEVRLLPTVRWFSHWLYTQTLYPRPLAVDFPVVDEQTLLVDLYLLAESLEIPRLQNLCLRELHRVREESKTLSIEASSLLYTYSPRRCRLRGYFVWQYATRLSADQIVDGDAERYYSPQMMLEWISLLTHMLRDKEDGEKLADFQLARFLVQEKEMIWPFLKGPDTENQLWG</sequence>
<name>A0AAD9WEF2_9HELO</name>
<dbReference type="Proteomes" id="UP001285354">
    <property type="component" value="Unassembled WGS sequence"/>
</dbReference>
<evidence type="ECO:0000313" key="2">
    <source>
        <dbReference type="EMBL" id="KAK2628320.1"/>
    </source>
</evidence>
<feature type="compositionally biased region" description="Polar residues" evidence="1">
    <location>
        <begin position="187"/>
        <end position="217"/>
    </location>
</feature>
<protein>
    <recommendedName>
        <fullName evidence="4">BTB domain-containing protein</fullName>
    </recommendedName>
</protein>
<comment type="caution">
    <text evidence="2">The sequence shown here is derived from an EMBL/GenBank/DDBJ whole genome shotgun (WGS) entry which is preliminary data.</text>
</comment>
<feature type="compositionally biased region" description="Low complexity" evidence="1">
    <location>
        <begin position="155"/>
        <end position="175"/>
    </location>
</feature>
<accession>A0AAD9WEF2</accession>
<gene>
    <name evidence="2" type="ORF">QTJ16_002966</name>
</gene>
<evidence type="ECO:0000256" key="1">
    <source>
        <dbReference type="SAM" id="MobiDB-lite"/>
    </source>
</evidence>
<dbReference type="EMBL" id="JAUBYV010000003">
    <property type="protein sequence ID" value="KAK2628320.1"/>
    <property type="molecule type" value="Genomic_DNA"/>
</dbReference>
<evidence type="ECO:0000313" key="3">
    <source>
        <dbReference type="Proteomes" id="UP001285354"/>
    </source>
</evidence>